<sequence length="153" mass="16421">AREDPGGLPPTEVRTIDQLGDLSMYVHATPSEFESAPVHGAYPADAPRVPVTLRLELTQEEAASVLAAFSVGMRENDPRITPADGPRIAGQILTDVVLQAVREAALTTLDQEQGYPQSTGFYNWCRRMVAPAVPAQRTQNNAVPALTGTAVTR</sequence>
<protein>
    <submittedName>
        <fullName evidence="1">Uncharacterized protein</fullName>
    </submittedName>
</protein>
<name>A0ABW3E493_9ACTN</name>
<comment type="caution">
    <text evidence="1">The sequence shown here is derived from an EMBL/GenBank/DDBJ whole genome shotgun (WGS) entry which is preliminary data.</text>
</comment>
<dbReference type="Proteomes" id="UP001597024">
    <property type="component" value="Unassembled WGS sequence"/>
</dbReference>
<evidence type="ECO:0000313" key="2">
    <source>
        <dbReference type="Proteomes" id="UP001597024"/>
    </source>
</evidence>
<proteinExistence type="predicted"/>
<accession>A0ABW3E493</accession>
<dbReference type="EMBL" id="JBHTHX010002767">
    <property type="protein sequence ID" value="MFD0890908.1"/>
    <property type="molecule type" value="Genomic_DNA"/>
</dbReference>
<reference evidence="2" key="1">
    <citation type="journal article" date="2019" name="Int. J. Syst. Evol. Microbiol.">
        <title>The Global Catalogue of Microorganisms (GCM) 10K type strain sequencing project: providing services to taxonomists for standard genome sequencing and annotation.</title>
        <authorList>
            <consortium name="The Broad Institute Genomics Platform"/>
            <consortium name="The Broad Institute Genome Sequencing Center for Infectious Disease"/>
            <person name="Wu L."/>
            <person name="Ma J."/>
        </authorList>
    </citation>
    <scope>NUCLEOTIDE SEQUENCE [LARGE SCALE GENOMIC DNA]</scope>
    <source>
        <strain evidence="2">CCUG 62974</strain>
    </source>
</reference>
<keyword evidence="2" id="KW-1185">Reference proteome</keyword>
<evidence type="ECO:0000313" key="1">
    <source>
        <dbReference type="EMBL" id="MFD0890908.1"/>
    </source>
</evidence>
<gene>
    <name evidence="1" type="ORF">ACFQ08_40710</name>
</gene>
<feature type="non-terminal residue" evidence="1">
    <location>
        <position position="1"/>
    </location>
</feature>
<organism evidence="1 2">
    <name type="scientific">Streptosporangium algeriense</name>
    <dbReference type="NCBI Taxonomy" id="1682748"/>
    <lineage>
        <taxon>Bacteria</taxon>
        <taxon>Bacillati</taxon>
        <taxon>Actinomycetota</taxon>
        <taxon>Actinomycetes</taxon>
        <taxon>Streptosporangiales</taxon>
        <taxon>Streptosporangiaceae</taxon>
        <taxon>Streptosporangium</taxon>
    </lineage>
</organism>